<sequence length="273" mass="30624">MSLRPTLRLLRTPARAYSSTASPDLSAALNSLSSIESSIPPPEFRVKEARPQPRAPYQHRAQHPKYANSNRVQPKFEPIRDVGLLRKAFENLLGEKWKDVLSDEVKWQCVTHISHDHGWKPHNDKLSFMGRRLLYLQATLAQIHDPVAPIPPAQPTLEEEKSGKYSPAPVYYHEDFKNLHSTNYDSVGKLVDENVLAMIAMRAGITSMLQWTPSYPKNLAKSGQDSVAVHALFAIIGAIGLEKGGAVARQVIFERILKRPIPEEVLVDKAERS</sequence>
<accession>A0A3N4HUA1</accession>
<dbReference type="GO" id="GO:0006396">
    <property type="term" value="P:RNA processing"/>
    <property type="evidence" value="ECO:0007669"/>
    <property type="project" value="InterPro"/>
</dbReference>
<dbReference type="STRING" id="1160509.A0A3N4HUA1"/>
<dbReference type="Proteomes" id="UP000275078">
    <property type="component" value="Unassembled WGS sequence"/>
</dbReference>
<dbReference type="PANTHER" id="PTHR28160:SF1">
    <property type="entry name" value="LARGE RIBOSOMAL SUBUNIT PROTEIN ML57"/>
    <property type="match status" value="1"/>
</dbReference>
<dbReference type="Gene3D" id="1.10.1520.10">
    <property type="entry name" value="Ribonuclease III domain"/>
    <property type="match status" value="1"/>
</dbReference>
<evidence type="ECO:0000256" key="1">
    <source>
        <dbReference type="SAM" id="MobiDB-lite"/>
    </source>
</evidence>
<keyword evidence="4" id="KW-1185">Reference proteome</keyword>
<organism evidence="3 4">
    <name type="scientific">Ascobolus immersus RN42</name>
    <dbReference type="NCBI Taxonomy" id="1160509"/>
    <lineage>
        <taxon>Eukaryota</taxon>
        <taxon>Fungi</taxon>
        <taxon>Dikarya</taxon>
        <taxon>Ascomycota</taxon>
        <taxon>Pezizomycotina</taxon>
        <taxon>Pezizomycetes</taxon>
        <taxon>Pezizales</taxon>
        <taxon>Ascobolaceae</taxon>
        <taxon>Ascobolus</taxon>
    </lineage>
</organism>
<reference evidence="3 4" key="1">
    <citation type="journal article" date="2018" name="Nat. Ecol. Evol.">
        <title>Pezizomycetes genomes reveal the molecular basis of ectomycorrhizal truffle lifestyle.</title>
        <authorList>
            <person name="Murat C."/>
            <person name="Payen T."/>
            <person name="Noel B."/>
            <person name="Kuo A."/>
            <person name="Morin E."/>
            <person name="Chen J."/>
            <person name="Kohler A."/>
            <person name="Krizsan K."/>
            <person name="Balestrini R."/>
            <person name="Da Silva C."/>
            <person name="Montanini B."/>
            <person name="Hainaut M."/>
            <person name="Levati E."/>
            <person name="Barry K.W."/>
            <person name="Belfiori B."/>
            <person name="Cichocki N."/>
            <person name="Clum A."/>
            <person name="Dockter R.B."/>
            <person name="Fauchery L."/>
            <person name="Guy J."/>
            <person name="Iotti M."/>
            <person name="Le Tacon F."/>
            <person name="Lindquist E.A."/>
            <person name="Lipzen A."/>
            <person name="Malagnac F."/>
            <person name="Mello A."/>
            <person name="Molinier V."/>
            <person name="Miyauchi S."/>
            <person name="Poulain J."/>
            <person name="Riccioni C."/>
            <person name="Rubini A."/>
            <person name="Sitrit Y."/>
            <person name="Splivallo R."/>
            <person name="Traeger S."/>
            <person name="Wang M."/>
            <person name="Zifcakova L."/>
            <person name="Wipf D."/>
            <person name="Zambonelli A."/>
            <person name="Paolocci F."/>
            <person name="Nowrousian M."/>
            <person name="Ottonello S."/>
            <person name="Baldrian P."/>
            <person name="Spatafora J.W."/>
            <person name="Henrissat B."/>
            <person name="Nagy L.G."/>
            <person name="Aury J.M."/>
            <person name="Wincker P."/>
            <person name="Grigoriev I.V."/>
            <person name="Bonfante P."/>
            <person name="Martin F.M."/>
        </authorList>
    </citation>
    <scope>NUCLEOTIDE SEQUENCE [LARGE SCALE GENOMIC DNA]</scope>
    <source>
        <strain evidence="3 4">RN42</strain>
    </source>
</reference>
<protein>
    <recommendedName>
        <fullName evidence="2">RNase III domain-containing protein</fullName>
    </recommendedName>
</protein>
<dbReference type="PANTHER" id="PTHR28160">
    <property type="entry name" value="54S RIBOSOMAL PROTEIN L15, MITOCHONDRIAL"/>
    <property type="match status" value="1"/>
</dbReference>
<dbReference type="AlphaFoldDB" id="A0A3N4HUA1"/>
<dbReference type="GO" id="GO:0032543">
    <property type="term" value="P:mitochondrial translation"/>
    <property type="evidence" value="ECO:0007669"/>
    <property type="project" value="InterPro"/>
</dbReference>
<name>A0A3N4HUA1_ASCIM</name>
<feature type="domain" description="RNase III" evidence="2">
    <location>
        <begin position="103"/>
        <end position="258"/>
    </location>
</feature>
<dbReference type="InterPro" id="IPR036389">
    <property type="entry name" value="RNase_III_sf"/>
</dbReference>
<dbReference type="OrthoDB" id="2281895at2759"/>
<dbReference type="GO" id="GO:0005762">
    <property type="term" value="C:mitochondrial large ribosomal subunit"/>
    <property type="evidence" value="ECO:0007669"/>
    <property type="project" value="InterPro"/>
</dbReference>
<feature type="region of interest" description="Disordered" evidence="1">
    <location>
        <begin position="40"/>
        <end position="64"/>
    </location>
</feature>
<dbReference type="EMBL" id="ML119736">
    <property type="protein sequence ID" value="RPA76867.1"/>
    <property type="molecule type" value="Genomic_DNA"/>
</dbReference>
<dbReference type="GO" id="GO:0003735">
    <property type="term" value="F:structural constituent of ribosome"/>
    <property type="evidence" value="ECO:0007669"/>
    <property type="project" value="InterPro"/>
</dbReference>
<dbReference type="InterPro" id="IPR000999">
    <property type="entry name" value="RNase_III_dom"/>
</dbReference>
<gene>
    <name evidence="3" type="ORF">BJ508DRAFT_364839</name>
</gene>
<dbReference type="InterPro" id="IPR040030">
    <property type="entry name" value="Ribosomal_mL57"/>
</dbReference>
<evidence type="ECO:0000313" key="3">
    <source>
        <dbReference type="EMBL" id="RPA76867.1"/>
    </source>
</evidence>
<dbReference type="SUPFAM" id="SSF69065">
    <property type="entry name" value="RNase III domain-like"/>
    <property type="match status" value="1"/>
</dbReference>
<evidence type="ECO:0000259" key="2">
    <source>
        <dbReference type="Pfam" id="PF14622"/>
    </source>
</evidence>
<dbReference type="Pfam" id="PF14622">
    <property type="entry name" value="Ribonucleas_3_3"/>
    <property type="match status" value="1"/>
</dbReference>
<proteinExistence type="predicted"/>
<dbReference type="GO" id="GO:0004525">
    <property type="term" value="F:ribonuclease III activity"/>
    <property type="evidence" value="ECO:0007669"/>
    <property type="project" value="InterPro"/>
</dbReference>
<evidence type="ECO:0000313" key="4">
    <source>
        <dbReference type="Proteomes" id="UP000275078"/>
    </source>
</evidence>